<evidence type="ECO:0000256" key="4">
    <source>
        <dbReference type="ARBA" id="ARBA00023125"/>
    </source>
</evidence>
<dbReference type="InterPro" id="IPR013324">
    <property type="entry name" value="RNA_pol_sigma_r3/r4-like"/>
</dbReference>
<feature type="compositionally biased region" description="Basic and acidic residues" evidence="7">
    <location>
        <begin position="277"/>
        <end position="286"/>
    </location>
</feature>
<evidence type="ECO:0000313" key="11">
    <source>
        <dbReference type="Proteomes" id="UP001374803"/>
    </source>
</evidence>
<dbReference type="SUPFAM" id="SSF88946">
    <property type="entry name" value="Sigma2 domain of RNA polymerase sigma factors"/>
    <property type="match status" value="1"/>
</dbReference>
<dbReference type="EMBL" id="CP089983">
    <property type="protein sequence ID" value="WXB01319.1"/>
    <property type="molecule type" value="Genomic_DNA"/>
</dbReference>
<dbReference type="InterPro" id="IPR000943">
    <property type="entry name" value="RNA_pol_sigma70"/>
</dbReference>
<dbReference type="InterPro" id="IPR013325">
    <property type="entry name" value="RNA_pol_sigma_r2"/>
</dbReference>
<dbReference type="InterPro" id="IPR007630">
    <property type="entry name" value="RNA_pol_sigma70_r4"/>
</dbReference>
<protein>
    <recommendedName>
        <fullName evidence="6">RNA polymerase sigma factor</fullName>
    </recommendedName>
</protein>
<dbReference type="Pfam" id="PF04542">
    <property type="entry name" value="Sigma70_r2"/>
    <property type="match status" value="1"/>
</dbReference>
<dbReference type="SUPFAM" id="SSF88659">
    <property type="entry name" value="Sigma3 and sigma4 domains of RNA polymerase sigma factors"/>
    <property type="match status" value="1"/>
</dbReference>
<evidence type="ECO:0000256" key="6">
    <source>
        <dbReference type="RuleBase" id="RU362124"/>
    </source>
</evidence>
<evidence type="ECO:0000256" key="1">
    <source>
        <dbReference type="ARBA" id="ARBA00007788"/>
    </source>
</evidence>
<keyword evidence="10" id="KW-0808">Transferase</keyword>
<dbReference type="CDD" id="cd06171">
    <property type="entry name" value="Sigma70_r4"/>
    <property type="match status" value="1"/>
</dbReference>
<dbReference type="PANTHER" id="PTHR30376">
    <property type="entry name" value="SIGMA FACTOR RPOH HEAT SHOCK RELATED"/>
    <property type="match status" value="1"/>
</dbReference>
<comment type="similarity">
    <text evidence="1 6">Belongs to the sigma-70 factor family.</text>
</comment>
<dbReference type="PROSITE" id="PS00715">
    <property type="entry name" value="SIGMA70_1"/>
    <property type="match status" value="1"/>
</dbReference>
<feature type="region of interest" description="Disordered" evidence="7">
    <location>
        <begin position="277"/>
        <end position="302"/>
    </location>
</feature>
<evidence type="ECO:0000256" key="2">
    <source>
        <dbReference type="ARBA" id="ARBA00023015"/>
    </source>
</evidence>
<keyword evidence="2 6" id="KW-0805">Transcription regulation</keyword>
<dbReference type="InterPro" id="IPR050813">
    <property type="entry name" value="Sigma-70_Factor"/>
</dbReference>
<keyword evidence="10" id="KW-0548">Nucleotidyltransferase</keyword>
<keyword evidence="5 6" id="KW-0804">Transcription</keyword>
<dbReference type="Proteomes" id="UP001374803">
    <property type="component" value="Chromosome"/>
</dbReference>
<dbReference type="InterPro" id="IPR007627">
    <property type="entry name" value="RNA_pol_sigma70_r2"/>
</dbReference>
<name>A0ABZ2KVI4_9BACT</name>
<evidence type="ECO:0000259" key="8">
    <source>
        <dbReference type="PROSITE" id="PS00715"/>
    </source>
</evidence>
<gene>
    <name evidence="10" type="ORF">LVJ94_30920</name>
</gene>
<evidence type="ECO:0000256" key="3">
    <source>
        <dbReference type="ARBA" id="ARBA00023082"/>
    </source>
</evidence>
<keyword evidence="11" id="KW-1185">Reference proteome</keyword>
<dbReference type="GO" id="GO:0003899">
    <property type="term" value="F:DNA-directed RNA polymerase activity"/>
    <property type="evidence" value="ECO:0007669"/>
    <property type="project" value="UniProtKB-EC"/>
</dbReference>
<feature type="domain" description="RNA polymerase sigma-70" evidence="9">
    <location>
        <begin position="248"/>
        <end position="274"/>
    </location>
</feature>
<feature type="domain" description="RNA polymerase sigma-70" evidence="8">
    <location>
        <begin position="72"/>
        <end position="85"/>
    </location>
</feature>
<accession>A0ABZ2KVI4</accession>
<dbReference type="Gene3D" id="1.20.140.160">
    <property type="match status" value="1"/>
</dbReference>
<proteinExistence type="inferred from homology"/>
<evidence type="ECO:0000256" key="7">
    <source>
        <dbReference type="SAM" id="MobiDB-lite"/>
    </source>
</evidence>
<dbReference type="PANTHER" id="PTHR30376:SF3">
    <property type="entry name" value="RNA POLYMERASE SIGMA FACTOR RPOH"/>
    <property type="match status" value="1"/>
</dbReference>
<reference evidence="10" key="1">
    <citation type="submission" date="2021-12" db="EMBL/GenBank/DDBJ databases">
        <title>Discovery of the Pendulisporaceae a myxobacterial family with distinct sporulation behavior and unique specialized metabolism.</title>
        <authorList>
            <person name="Garcia R."/>
            <person name="Popoff A."/>
            <person name="Bader C.D."/>
            <person name="Loehr J."/>
            <person name="Walesch S."/>
            <person name="Walt C."/>
            <person name="Boldt J."/>
            <person name="Bunk B."/>
            <person name="Haeckl F.J.F.P.J."/>
            <person name="Gunesch A.P."/>
            <person name="Birkelbach J."/>
            <person name="Nuebel U."/>
            <person name="Pietschmann T."/>
            <person name="Bach T."/>
            <person name="Mueller R."/>
        </authorList>
    </citation>
    <scope>NUCLEOTIDE SEQUENCE</scope>
    <source>
        <strain evidence="10">MSr11367</strain>
    </source>
</reference>
<evidence type="ECO:0000313" key="10">
    <source>
        <dbReference type="EMBL" id="WXB01319.1"/>
    </source>
</evidence>
<dbReference type="NCBIfam" id="NF005143">
    <property type="entry name" value="PRK06596.1"/>
    <property type="match status" value="1"/>
</dbReference>
<organism evidence="10 11">
    <name type="scientific">Pendulispora rubella</name>
    <dbReference type="NCBI Taxonomy" id="2741070"/>
    <lineage>
        <taxon>Bacteria</taxon>
        <taxon>Pseudomonadati</taxon>
        <taxon>Myxococcota</taxon>
        <taxon>Myxococcia</taxon>
        <taxon>Myxococcales</taxon>
        <taxon>Sorangiineae</taxon>
        <taxon>Pendulisporaceae</taxon>
        <taxon>Pendulispora</taxon>
    </lineage>
</organism>
<evidence type="ECO:0000259" key="9">
    <source>
        <dbReference type="PROSITE" id="PS00716"/>
    </source>
</evidence>
<dbReference type="Gene3D" id="1.10.601.10">
    <property type="entry name" value="RNA Polymerase Primary Sigma Factor"/>
    <property type="match status" value="1"/>
</dbReference>
<keyword evidence="4 6" id="KW-0238">DNA-binding</keyword>
<sequence length="302" mass="34110">MKSSLDPNPSISNYIARVQRAPTLSREDEVALALRVRDHADPRAVSALVEANLRHVVAIALTYRRYGLRLADLISEGNVGLMTALRKFDPDRGTRFVTYAAHWIRAYILDYVIRAWSIVGVGAGPLRSKVFFRLRREKAKISALTSDSDEVAEQLASRFGTTKEKISQLAQRVEARDLSLDTKAHDDTTSSIVDALPSPLPSQEDNFLRYERTHEIEHRVREALDELDPRERYIVTVRVMADDPDELSLAEIGRRLGVSRERARQIESRAKMKLRRRLGEELEIKDAPPVSETEPGTTTKAA</sequence>
<dbReference type="InterPro" id="IPR014284">
    <property type="entry name" value="RNA_pol_sigma-70_dom"/>
</dbReference>
<evidence type="ECO:0000256" key="5">
    <source>
        <dbReference type="ARBA" id="ARBA00023163"/>
    </source>
</evidence>
<dbReference type="NCBIfam" id="TIGR02937">
    <property type="entry name" value="sigma70-ECF"/>
    <property type="match status" value="1"/>
</dbReference>
<dbReference type="RefSeq" id="WP_394830929.1">
    <property type="nucleotide sequence ID" value="NZ_CP089929.1"/>
</dbReference>
<dbReference type="PIRSF" id="PIRSF000770">
    <property type="entry name" value="RNA_pol_sigma-SigE/K"/>
    <property type="match status" value="1"/>
</dbReference>
<dbReference type="Pfam" id="PF04545">
    <property type="entry name" value="Sigma70_r4"/>
    <property type="match status" value="1"/>
</dbReference>
<comment type="function">
    <text evidence="6">Sigma factors are initiation factors that promote the attachment of RNA polymerase to specific initiation sites and are then released.</text>
</comment>
<dbReference type="PRINTS" id="PR00046">
    <property type="entry name" value="SIGMA70FCT"/>
</dbReference>
<keyword evidence="3 6" id="KW-0731">Sigma factor</keyword>
<dbReference type="PROSITE" id="PS00716">
    <property type="entry name" value="SIGMA70_2"/>
    <property type="match status" value="1"/>
</dbReference>